<dbReference type="InterPro" id="IPR004562">
    <property type="entry name" value="LipoylTrfase_LipoateP_Ligase"/>
</dbReference>
<dbReference type="Pfam" id="PF21948">
    <property type="entry name" value="LplA-B_cat"/>
    <property type="match status" value="1"/>
</dbReference>
<dbReference type="Proteomes" id="UP000285301">
    <property type="component" value="Unassembled WGS sequence"/>
</dbReference>
<proteinExistence type="inferred from homology"/>
<evidence type="ECO:0000313" key="5">
    <source>
        <dbReference type="EMBL" id="RWS05401.1"/>
    </source>
</evidence>
<dbReference type="STRING" id="1965070.A0A443QR30"/>
<gene>
    <name evidence="4" type="ORF">B4U79_08459</name>
    <name evidence="5" type="ORF">B4U79_14684</name>
</gene>
<dbReference type="Gene3D" id="3.30.930.10">
    <property type="entry name" value="Bira Bifunctional Protein, Domain 2"/>
    <property type="match status" value="1"/>
</dbReference>
<dbReference type="SUPFAM" id="SSF55681">
    <property type="entry name" value="Class II aaRS and biotin synthetases"/>
    <property type="match status" value="1"/>
</dbReference>
<keyword evidence="6" id="KW-1185">Reference proteome</keyword>
<dbReference type="Gene3D" id="3.30.390.50">
    <property type="entry name" value="CO dehydrogenase flavoprotein, C-terminal domain"/>
    <property type="match status" value="1"/>
</dbReference>
<dbReference type="UniPathway" id="UPA00537">
    <property type="reaction ID" value="UER00595"/>
</dbReference>
<dbReference type="PANTHER" id="PTHR12561:SF3">
    <property type="entry name" value="LIPOYLTRANSFERASE 1, MITOCHONDRIAL"/>
    <property type="match status" value="1"/>
</dbReference>
<comment type="caution">
    <text evidence="5">The sequence shown here is derived from an EMBL/GenBank/DDBJ whole genome shotgun (WGS) entry which is preliminary data.</text>
</comment>
<dbReference type="PANTHER" id="PTHR12561">
    <property type="entry name" value="LIPOATE-PROTEIN LIGASE"/>
    <property type="match status" value="1"/>
</dbReference>
<protein>
    <recommendedName>
        <fullName evidence="3">BPL/LPL catalytic domain-containing protein</fullName>
    </recommendedName>
</protein>
<comment type="similarity">
    <text evidence="2">Belongs to the LplA family.</text>
</comment>
<feature type="domain" description="BPL/LPL catalytic" evidence="3">
    <location>
        <begin position="57"/>
        <end position="226"/>
    </location>
</feature>
<accession>A0A443QR30</accession>
<organism evidence="5 6">
    <name type="scientific">Dinothrombium tinctorium</name>
    <dbReference type="NCBI Taxonomy" id="1965070"/>
    <lineage>
        <taxon>Eukaryota</taxon>
        <taxon>Metazoa</taxon>
        <taxon>Ecdysozoa</taxon>
        <taxon>Arthropoda</taxon>
        <taxon>Chelicerata</taxon>
        <taxon>Arachnida</taxon>
        <taxon>Acari</taxon>
        <taxon>Acariformes</taxon>
        <taxon>Trombidiformes</taxon>
        <taxon>Prostigmata</taxon>
        <taxon>Anystina</taxon>
        <taxon>Parasitengona</taxon>
        <taxon>Trombidioidea</taxon>
        <taxon>Trombidiidae</taxon>
        <taxon>Dinothrombium</taxon>
    </lineage>
</organism>
<dbReference type="PROSITE" id="PS51733">
    <property type="entry name" value="BPL_LPL_CATALYTIC"/>
    <property type="match status" value="1"/>
</dbReference>
<sequence length="316" mass="36359">MKSEKLIKIRSNFGRLLHRKHHLLREPNNGTVIISRSKDIFANLALEEWLFKNARFDRDSYLLLMWTNGPTVVCGRHQNPWNECRLRECAANDVSVARRQSGGGTVYHDFNNLNVSFFSNKSRYNRTNNLSLIQEMLKACFKIDCSISPREDLVLTDCGSKISGTASKLAHSTAYHHCTLLVDVDLRIMRKVIRKENNYGNIFEVYADEVTFPGINTYIENLKSWEWIFGKTPKFTLKFPVNNSPAKCKLDVFKGVIDKIEVEPNLFGILPHLQSVRFTIEDINLHLNKWIEFNNHSGTNLALLHTSIIDAVNSIY</sequence>
<name>A0A443QR30_9ACAR</name>
<dbReference type="GO" id="GO:0005739">
    <property type="term" value="C:mitochondrion"/>
    <property type="evidence" value="ECO:0007669"/>
    <property type="project" value="TreeGrafter"/>
</dbReference>
<feature type="non-terminal residue" evidence="5">
    <location>
        <position position="316"/>
    </location>
</feature>
<reference evidence="5 6" key="1">
    <citation type="journal article" date="2018" name="Gigascience">
        <title>Genomes of trombidid mites reveal novel predicted allergens and laterally-transferred genes associated with secondary metabolism.</title>
        <authorList>
            <person name="Dong X."/>
            <person name="Chaisiri K."/>
            <person name="Xia D."/>
            <person name="Armstrong S.D."/>
            <person name="Fang Y."/>
            <person name="Donnelly M.J."/>
            <person name="Kadowaki T."/>
            <person name="McGarry J.W."/>
            <person name="Darby A.C."/>
            <person name="Makepeace B.L."/>
        </authorList>
    </citation>
    <scope>NUCLEOTIDE SEQUENCE [LARGE SCALE GENOMIC DNA]</scope>
    <source>
        <strain evidence="5">UoL-WK</strain>
    </source>
</reference>
<reference evidence="5" key="2">
    <citation type="submission" date="2018-11" db="EMBL/GenBank/DDBJ databases">
        <title>Trombidioid mite genomics.</title>
        <authorList>
            <person name="Dong X."/>
        </authorList>
    </citation>
    <scope>NUCLEOTIDE SEQUENCE</scope>
    <source>
        <strain evidence="5">UoL-WK</strain>
    </source>
</reference>
<evidence type="ECO:0000313" key="4">
    <source>
        <dbReference type="EMBL" id="RWS05377.1"/>
    </source>
</evidence>
<dbReference type="EMBL" id="NCKU01004816">
    <property type="protein sequence ID" value="RWS05401.1"/>
    <property type="molecule type" value="Genomic_DNA"/>
</dbReference>
<evidence type="ECO:0000256" key="1">
    <source>
        <dbReference type="ARBA" id="ARBA00005085"/>
    </source>
</evidence>
<dbReference type="InterPro" id="IPR004143">
    <property type="entry name" value="BPL_LPL_catalytic"/>
</dbReference>
<evidence type="ECO:0000313" key="6">
    <source>
        <dbReference type="Proteomes" id="UP000285301"/>
    </source>
</evidence>
<dbReference type="OrthoDB" id="201621at2759"/>
<dbReference type="EMBL" id="NCKU01004836">
    <property type="protein sequence ID" value="RWS05377.1"/>
    <property type="molecule type" value="Genomic_DNA"/>
</dbReference>
<evidence type="ECO:0000256" key="2">
    <source>
        <dbReference type="ARBA" id="ARBA00008242"/>
    </source>
</evidence>
<dbReference type="AlphaFoldDB" id="A0A443QR30"/>
<dbReference type="CDD" id="cd16443">
    <property type="entry name" value="LplA"/>
    <property type="match status" value="1"/>
</dbReference>
<dbReference type="GO" id="GO:0009249">
    <property type="term" value="P:protein lipoylation"/>
    <property type="evidence" value="ECO:0007669"/>
    <property type="project" value="InterPro"/>
</dbReference>
<comment type="pathway">
    <text evidence="1">Protein modification; protein lipoylation via exogenous pathway; protein N(6)-(lipoyl)lysine from lipoate: step 2/2.</text>
</comment>
<dbReference type="GO" id="GO:0017118">
    <property type="term" value="F:lipoyltransferase activity"/>
    <property type="evidence" value="ECO:0007669"/>
    <property type="project" value="TreeGrafter"/>
</dbReference>
<evidence type="ECO:0000259" key="3">
    <source>
        <dbReference type="PROSITE" id="PS51733"/>
    </source>
</evidence>
<dbReference type="InterPro" id="IPR045864">
    <property type="entry name" value="aa-tRNA-synth_II/BPL/LPL"/>
</dbReference>